<gene>
    <name evidence="13" type="ORF">WG68_08300</name>
</gene>
<dbReference type="PATRIC" id="fig|336831.14.peg.2628"/>
<dbReference type="GO" id="GO:0016887">
    <property type="term" value="F:ATP hydrolysis activity"/>
    <property type="evidence" value="ECO:0007669"/>
    <property type="project" value="InterPro"/>
</dbReference>
<evidence type="ECO:0000313" key="14">
    <source>
        <dbReference type="Proteomes" id="UP000034228"/>
    </source>
</evidence>
<dbReference type="InterPro" id="IPR011527">
    <property type="entry name" value="ABC1_TM_dom"/>
</dbReference>
<dbReference type="GO" id="GO:0005886">
    <property type="term" value="C:plasma membrane"/>
    <property type="evidence" value="ECO:0007669"/>
    <property type="project" value="UniProtKB-SubCell"/>
</dbReference>
<dbReference type="Pfam" id="PF00005">
    <property type="entry name" value="ABC_tran"/>
    <property type="match status" value="1"/>
</dbReference>
<dbReference type="GO" id="GO:0008234">
    <property type="term" value="F:cysteine-type peptidase activity"/>
    <property type="evidence" value="ECO:0007669"/>
    <property type="project" value="InterPro"/>
</dbReference>
<evidence type="ECO:0000256" key="3">
    <source>
        <dbReference type="ARBA" id="ARBA00022475"/>
    </source>
</evidence>
<keyword evidence="6 13" id="KW-0067">ATP-binding</keyword>
<keyword evidence="2" id="KW-0813">Transport</keyword>
<evidence type="ECO:0000259" key="11">
    <source>
        <dbReference type="PROSITE" id="PS50929"/>
    </source>
</evidence>
<feature type="domain" description="ABC transporter" evidence="10">
    <location>
        <begin position="489"/>
        <end position="704"/>
    </location>
</feature>
<dbReference type="EMBL" id="LAHO01000007">
    <property type="protein sequence ID" value="KKO45709.1"/>
    <property type="molecule type" value="Genomic_DNA"/>
</dbReference>
<dbReference type="FunFam" id="3.40.50.300:FF:000299">
    <property type="entry name" value="ABC transporter ATP-binding protein/permease"/>
    <property type="match status" value="1"/>
</dbReference>
<dbReference type="Pfam" id="PF00664">
    <property type="entry name" value="ABC_membrane"/>
    <property type="match status" value="1"/>
</dbReference>
<dbReference type="PROSITE" id="PS50893">
    <property type="entry name" value="ABC_TRANSPORTER_2"/>
    <property type="match status" value="1"/>
</dbReference>
<dbReference type="SUPFAM" id="SSF52540">
    <property type="entry name" value="P-loop containing nucleoside triphosphate hydrolases"/>
    <property type="match status" value="1"/>
</dbReference>
<dbReference type="Gene3D" id="1.20.1560.10">
    <property type="entry name" value="ABC transporter type 1, transmembrane domain"/>
    <property type="match status" value="1"/>
</dbReference>
<dbReference type="RefSeq" id="WP_046557227.1">
    <property type="nucleotide sequence ID" value="NZ_LAHO01000007.1"/>
</dbReference>
<evidence type="ECO:0000256" key="6">
    <source>
        <dbReference type="ARBA" id="ARBA00022840"/>
    </source>
</evidence>
<accession>A0A0M2V5P8</accession>
<name>A0A0M2V5P8_9GAMM</name>
<evidence type="ECO:0000256" key="1">
    <source>
        <dbReference type="ARBA" id="ARBA00004651"/>
    </source>
</evidence>
<keyword evidence="3" id="KW-1003">Cell membrane</keyword>
<sequence>MQALTEKLTFWQRSSLPVICQTEAAECGLACMAMVAGFHGYKVNLNELRQKFSLSIEGCTLLDLMNFAEKLQLTSRPLRIELEDLPALKVPCILHWDLNHFVVLKSVHVRHIVIHDPALGLRKLSLEEAGKHFTGVALELLPTNEFELKEGQSKLGLSNFWSKIIGLKRSLLLLFTLSILLQVFTLMAPYYMQLVIDDVILSSDTSLLLVLALGFSLVLLFEIATNALRGFVMLHFSNLMNIQMSGNLFHHLVRLPLNYFEKRHMGDVVSRFGSLRQVRELLTTGMIEALIDGLMAFAILVVILIYSPMLTLVILAAVILYALFRLAMYNSLRAVSEQEILAQAKENSNFMETVRGIQTIKLFGSEVKRESIWQNHFVDATNKSIQLGVFNISYQTVNRLLFGFENILVVYLAVHLILAGGFSTGMLFAFLAYKSQFMDRMARLVEKLIEFRMLSLHFDRLGDIALTVKENVHPEQEREQKTLEGHIELRGINFSYSDTTNPVLHNVNLSIRSGESVALVGPSGCGKTTLMKVMLGLLMPNKGVVLIDGIPLTQLGLANYRGQIAAVMQDDQLLSGSIRENIIFFDDQYDMARVIDCANMAAVHQDIEQMPMGYNSLIGDMGSALSGGQKQRILLARALYRQPRILFMDEATSHLDTKTESYVSKAIQQLNVTRIVIAHRPETIASVDRVIDLKLGEELKYNGVA</sequence>
<evidence type="ECO:0000256" key="2">
    <source>
        <dbReference type="ARBA" id="ARBA00022448"/>
    </source>
</evidence>
<proteinExistence type="predicted"/>
<feature type="transmembrane region" description="Helical" evidence="9">
    <location>
        <begin position="207"/>
        <end position="228"/>
    </location>
</feature>
<evidence type="ECO:0000259" key="12">
    <source>
        <dbReference type="PROSITE" id="PS50990"/>
    </source>
</evidence>
<dbReference type="GO" id="GO:0006508">
    <property type="term" value="P:proteolysis"/>
    <property type="evidence" value="ECO:0007669"/>
    <property type="project" value="InterPro"/>
</dbReference>
<dbReference type="GO" id="GO:0140359">
    <property type="term" value="F:ABC-type transporter activity"/>
    <property type="evidence" value="ECO:0007669"/>
    <property type="project" value="InterPro"/>
</dbReference>
<keyword evidence="4 9" id="KW-0812">Transmembrane</keyword>
<keyword evidence="8 9" id="KW-0472">Membrane</keyword>
<evidence type="ECO:0000313" key="13">
    <source>
        <dbReference type="EMBL" id="KKO45709.1"/>
    </source>
</evidence>
<dbReference type="CDD" id="cd18567">
    <property type="entry name" value="ABC_6TM_CvaB_RaxB_like"/>
    <property type="match status" value="1"/>
</dbReference>
<protein>
    <submittedName>
        <fullName evidence="13">ABC transporter ATP-binding protein</fullName>
    </submittedName>
</protein>
<dbReference type="InterPro" id="IPR036640">
    <property type="entry name" value="ABC1_TM_sf"/>
</dbReference>
<dbReference type="InterPro" id="IPR017871">
    <property type="entry name" value="ABC_transporter-like_CS"/>
</dbReference>
<dbReference type="PROSITE" id="PS00211">
    <property type="entry name" value="ABC_TRANSPORTER_1"/>
    <property type="match status" value="1"/>
</dbReference>
<dbReference type="PROSITE" id="PS50990">
    <property type="entry name" value="PEPTIDASE_C39"/>
    <property type="match status" value="1"/>
</dbReference>
<dbReference type="SMART" id="SM00382">
    <property type="entry name" value="AAA"/>
    <property type="match status" value="1"/>
</dbReference>
<dbReference type="InterPro" id="IPR033838">
    <property type="entry name" value="CvaB_peptidase"/>
</dbReference>
<dbReference type="CDD" id="cd02419">
    <property type="entry name" value="Peptidase_C39C"/>
    <property type="match status" value="1"/>
</dbReference>
<feature type="domain" description="Peptidase C39" evidence="12">
    <location>
        <begin position="21"/>
        <end position="140"/>
    </location>
</feature>
<dbReference type="PANTHER" id="PTHR24221">
    <property type="entry name" value="ATP-BINDING CASSETTE SUB-FAMILY B"/>
    <property type="match status" value="1"/>
</dbReference>
<evidence type="ECO:0000256" key="4">
    <source>
        <dbReference type="ARBA" id="ARBA00022692"/>
    </source>
</evidence>
<dbReference type="PROSITE" id="PS50929">
    <property type="entry name" value="ABC_TM1F"/>
    <property type="match status" value="1"/>
</dbReference>
<keyword evidence="5" id="KW-0547">Nucleotide-binding</keyword>
<dbReference type="InterPro" id="IPR003439">
    <property type="entry name" value="ABC_transporter-like_ATP-bd"/>
</dbReference>
<comment type="subcellular location">
    <subcellularLocation>
        <location evidence="1">Cell membrane</location>
        <topology evidence="1">Multi-pass membrane protein</topology>
    </subcellularLocation>
</comment>
<dbReference type="GO" id="GO:0034040">
    <property type="term" value="F:ATPase-coupled lipid transmembrane transporter activity"/>
    <property type="evidence" value="ECO:0007669"/>
    <property type="project" value="TreeGrafter"/>
</dbReference>
<dbReference type="STRING" id="336831.WG68_08300"/>
<evidence type="ECO:0000256" key="9">
    <source>
        <dbReference type="SAM" id="Phobius"/>
    </source>
</evidence>
<dbReference type="Proteomes" id="UP000034228">
    <property type="component" value="Unassembled WGS sequence"/>
</dbReference>
<dbReference type="InterPro" id="IPR027417">
    <property type="entry name" value="P-loop_NTPase"/>
</dbReference>
<dbReference type="AlphaFoldDB" id="A0A0M2V5P8"/>
<feature type="transmembrane region" description="Helical" evidence="9">
    <location>
        <begin position="171"/>
        <end position="192"/>
    </location>
</feature>
<evidence type="ECO:0000256" key="7">
    <source>
        <dbReference type="ARBA" id="ARBA00022989"/>
    </source>
</evidence>
<dbReference type="InterPro" id="IPR039421">
    <property type="entry name" value="Type_1_exporter"/>
</dbReference>
<dbReference type="PANTHER" id="PTHR24221:SF606">
    <property type="entry name" value="COLICIN V SECRETION-PROCESSING ATP-BINDING PROTEIN"/>
    <property type="match status" value="1"/>
</dbReference>
<feature type="domain" description="ABC transmembrane type-1" evidence="11">
    <location>
        <begin position="172"/>
        <end position="453"/>
    </location>
</feature>
<feature type="transmembrane region" description="Helical" evidence="9">
    <location>
        <begin position="294"/>
        <end position="324"/>
    </location>
</feature>
<dbReference type="GO" id="GO:0005524">
    <property type="term" value="F:ATP binding"/>
    <property type="evidence" value="ECO:0007669"/>
    <property type="project" value="UniProtKB-KW"/>
</dbReference>
<evidence type="ECO:0000256" key="5">
    <source>
        <dbReference type="ARBA" id="ARBA00022741"/>
    </source>
</evidence>
<dbReference type="Pfam" id="PF03412">
    <property type="entry name" value="Peptidase_C39"/>
    <property type="match status" value="1"/>
</dbReference>
<dbReference type="SUPFAM" id="SSF90123">
    <property type="entry name" value="ABC transporter transmembrane region"/>
    <property type="match status" value="1"/>
</dbReference>
<comment type="caution">
    <text evidence="13">The sequence shown here is derived from an EMBL/GenBank/DDBJ whole genome shotgun (WGS) entry which is preliminary data.</text>
</comment>
<organism evidence="13 14">
    <name type="scientific">Arsukibacterium ikkense</name>
    <dbReference type="NCBI Taxonomy" id="336831"/>
    <lineage>
        <taxon>Bacteria</taxon>
        <taxon>Pseudomonadati</taxon>
        <taxon>Pseudomonadota</taxon>
        <taxon>Gammaproteobacteria</taxon>
        <taxon>Chromatiales</taxon>
        <taxon>Chromatiaceae</taxon>
        <taxon>Arsukibacterium</taxon>
    </lineage>
</organism>
<evidence type="ECO:0000256" key="8">
    <source>
        <dbReference type="ARBA" id="ARBA00023136"/>
    </source>
</evidence>
<dbReference type="Gene3D" id="3.90.70.10">
    <property type="entry name" value="Cysteine proteinases"/>
    <property type="match status" value="1"/>
</dbReference>
<keyword evidence="7 9" id="KW-1133">Transmembrane helix</keyword>
<dbReference type="InterPro" id="IPR003593">
    <property type="entry name" value="AAA+_ATPase"/>
</dbReference>
<dbReference type="Gene3D" id="3.40.50.300">
    <property type="entry name" value="P-loop containing nucleotide triphosphate hydrolases"/>
    <property type="match status" value="1"/>
</dbReference>
<dbReference type="CDD" id="cd03246">
    <property type="entry name" value="ABCC_Protease_Secretion"/>
    <property type="match status" value="1"/>
</dbReference>
<feature type="transmembrane region" description="Helical" evidence="9">
    <location>
        <begin position="408"/>
        <end position="433"/>
    </location>
</feature>
<evidence type="ECO:0000259" key="10">
    <source>
        <dbReference type="PROSITE" id="PS50893"/>
    </source>
</evidence>
<dbReference type="InterPro" id="IPR005074">
    <property type="entry name" value="Peptidase_C39"/>
</dbReference>
<keyword evidence="14" id="KW-1185">Reference proteome</keyword>
<reference evidence="13 14" key="1">
    <citation type="submission" date="2015-03" db="EMBL/GenBank/DDBJ databases">
        <title>Draft genome sequences of two protease-producing strains of Arsukibacterium isolated from two cold and alkaline environments.</title>
        <authorList>
            <person name="Lylloff J.E."/>
            <person name="Skov L.B."/>
            <person name="Jepsen M."/>
            <person name="Hallin P.F."/>
            <person name="Sorensen S.J."/>
            <person name="Stougaard P."/>
            <person name="Glaring M.A."/>
        </authorList>
    </citation>
    <scope>NUCLEOTIDE SEQUENCE [LARGE SCALE GENOMIC DNA]</scope>
    <source>
        <strain evidence="13 14">GCM72</strain>
    </source>
</reference>